<dbReference type="EMBL" id="GBRH01256628">
    <property type="protein sequence ID" value="JAD41267.1"/>
    <property type="molecule type" value="Transcribed_RNA"/>
</dbReference>
<dbReference type="AlphaFoldDB" id="A0A0A9A2I7"/>
<reference evidence="1" key="1">
    <citation type="submission" date="2014-09" db="EMBL/GenBank/DDBJ databases">
        <authorList>
            <person name="Magalhaes I.L.F."/>
            <person name="Oliveira U."/>
            <person name="Santos F.R."/>
            <person name="Vidigal T.H.D.A."/>
            <person name="Brescovit A.D."/>
            <person name="Santos A.J."/>
        </authorList>
    </citation>
    <scope>NUCLEOTIDE SEQUENCE</scope>
    <source>
        <tissue evidence="1">Shoot tissue taken approximately 20 cm above the soil surface</tissue>
    </source>
</reference>
<proteinExistence type="predicted"/>
<name>A0A0A9A2I7_ARUDO</name>
<accession>A0A0A9A2I7</accession>
<evidence type="ECO:0000313" key="1">
    <source>
        <dbReference type="EMBL" id="JAD41267.1"/>
    </source>
</evidence>
<organism evidence="1">
    <name type="scientific">Arundo donax</name>
    <name type="common">Giant reed</name>
    <name type="synonym">Donax arundinaceus</name>
    <dbReference type="NCBI Taxonomy" id="35708"/>
    <lineage>
        <taxon>Eukaryota</taxon>
        <taxon>Viridiplantae</taxon>
        <taxon>Streptophyta</taxon>
        <taxon>Embryophyta</taxon>
        <taxon>Tracheophyta</taxon>
        <taxon>Spermatophyta</taxon>
        <taxon>Magnoliopsida</taxon>
        <taxon>Liliopsida</taxon>
        <taxon>Poales</taxon>
        <taxon>Poaceae</taxon>
        <taxon>PACMAD clade</taxon>
        <taxon>Arundinoideae</taxon>
        <taxon>Arundineae</taxon>
        <taxon>Arundo</taxon>
    </lineage>
</organism>
<sequence length="43" mass="5129">MRHHKWSPIHHLSRFHTNCNKSFFTFEVSLFTMNVPGLVDCIL</sequence>
<reference evidence="1" key="2">
    <citation type="journal article" date="2015" name="Data Brief">
        <title>Shoot transcriptome of the giant reed, Arundo donax.</title>
        <authorList>
            <person name="Barrero R.A."/>
            <person name="Guerrero F.D."/>
            <person name="Moolhuijzen P."/>
            <person name="Goolsby J.A."/>
            <person name="Tidwell J."/>
            <person name="Bellgard S.E."/>
            <person name="Bellgard M.I."/>
        </authorList>
    </citation>
    <scope>NUCLEOTIDE SEQUENCE</scope>
    <source>
        <tissue evidence="1">Shoot tissue taken approximately 20 cm above the soil surface</tissue>
    </source>
</reference>
<protein>
    <submittedName>
        <fullName evidence="1">Uncharacterized protein</fullName>
    </submittedName>
</protein>